<dbReference type="PANTHER" id="PTHR43630">
    <property type="entry name" value="POLY-BETA-1,6-N-ACETYL-D-GLUCOSAMINE SYNTHASE"/>
    <property type="match status" value="1"/>
</dbReference>
<comment type="caution">
    <text evidence="2">The sequence shown here is derived from an EMBL/GenBank/DDBJ whole genome shotgun (WGS) entry which is preliminary data.</text>
</comment>
<accession>H5UQW5</accession>
<dbReference type="AlphaFoldDB" id="H5UQW5"/>
<name>H5UQW5_9MICO</name>
<feature type="domain" description="Glycosyltransferase 2-like" evidence="1">
    <location>
        <begin position="19"/>
        <end position="119"/>
    </location>
</feature>
<dbReference type="STRING" id="1089455.MOPEL_060_00400"/>
<dbReference type="Proteomes" id="UP000004367">
    <property type="component" value="Unassembled WGS sequence"/>
</dbReference>
<gene>
    <name evidence="2" type="ORF">MOPEL_060_00400</name>
</gene>
<dbReference type="OrthoDB" id="9815923at2"/>
<evidence type="ECO:0000259" key="1">
    <source>
        <dbReference type="Pfam" id="PF00535"/>
    </source>
</evidence>
<dbReference type="InterPro" id="IPR001173">
    <property type="entry name" value="Glyco_trans_2-like"/>
</dbReference>
<proteinExistence type="predicted"/>
<dbReference type="Gene3D" id="3.90.550.10">
    <property type="entry name" value="Spore Coat Polysaccharide Biosynthesis Protein SpsA, Chain A"/>
    <property type="match status" value="1"/>
</dbReference>
<dbReference type="InterPro" id="IPR029044">
    <property type="entry name" value="Nucleotide-diphossugar_trans"/>
</dbReference>
<dbReference type="EMBL" id="BAFE01000043">
    <property type="protein sequence ID" value="GAB48123.1"/>
    <property type="molecule type" value="Genomic_DNA"/>
</dbReference>
<organism evidence="2 3">
    <name type="scientific">Mobilicoccus pelagius NBRC 104925</name>
    <dbReference type="NCBI Taxonomy" id="1089455"/>
    <lineage>
        <taxon>Bacteria</taxon>
        <taxon>Bacillati</taxon>
        <taxon>Actinomycetota</taxon>
        <taxon>Actinomycetes</taxon>
        <taxon>Micrococcales</taxon>
        <taxon>Dermatophilaceae</taxon>
        <taxon>Mobilicoccus</taxon>
    </lineage>
</organism>
<sequence>MTAEDRTRPAAAEGLLDACLIVKNEEAALPACLDSLRALGEFVHAIHVYDTGSTDDTVRIARDAGCRVVEGYWEGDFSRARNESLAMSDAEWVLIIDADERVIADPRAVGRILRSRDDVDVYNASLTHVDEHDQPIGTSSYGAVLRRERVTYQGRIHEVAARRDGSPTRTADLAERELTFLHSGYATPQIRAQKAERNARVAREELTEALAGGDAERIAEAKYHLARSVLRTTPQDAESMQLLQQSFQEFPPGAVGRDRALAVLVPELLASGDADAATSLVGAHLRGGGSAVHGRFLVARIAAARSDWPAVLRALEPLPDEGDPEHEVDPRRVLDLRMEALDALGRPDEALVCSLLLIARWGEVAWVPDLLARVAGQEAVVVAELLRSAHGPDVEAAVVRARLRAEGDYGEQVAALL</sequence>
<dbReference type="PANTHER" id="PTHR43630:SF2">
    <property type="entry name" value="GLYCOSYLTRANSFERASE"/>
    <property type="match status" value="1"/>
</dbReference>
<dbReference type="SUPFAM" id="SSF53448">
    <property type="entry name" value="Nucleotide-diphospho-sugar transferases"/>
    <property type="match status" value="1"/>
</dbReference>
<reference evidence="2 3" key="1">
    <citation type="submission" date="2012-02" db="EMBL/GenBank/DDBJ databases">
        <title>Whole genome shotgun sequence of Mobilicoccus pelagius NBRC 104925.</title>
        <authorList>
            <person name="Yoshida Y."/>
            <person name="Hosoyama A."/>
            <person name="Tsuchikane K."/>
            <person name="Katsumata H."/>
            <person name="Yamazaki S."/>
            <person name="Fujita N."/>
        </authorList>
    </citation>
    <scope>NUCLEOTIDE SEQUENCE [LARGE SCALE GENOMIC DNA]</scope>
    <source>
        <strain evidence="2 3">NBRC 104925</strain>
    </source>
</reference>
<dbReference type="Pfam" id="PF00535">
    <property type="entry name" value="Glycos_transf_2"/>
    <property type="match status" value="1"/>
</dbReference>
<protein>
    <recommendedName>
        <fullName evidence="1">Glycosyltransferase 2-like domain-containing protein</fullName>
    </recommendedName>
</protein>
<evidence type="ECO:0000313" key="2">
    <source>
        <dbReference type="EMBL" id="GAB48123.1"/>
    </source>
</evidence>
<evidence type="ECO:0000313" key="3">
    <source>
        <dbReference type="Proteomes" id="UP000004367"/>
    </source>
</evidence>
<keyword evidence="3" id="KW-1185">Reference proteome</keyword>
<dbReference type="eggNOG" id="COG0463">
    <property type="taxonomic scope" value="Bacteria"/>
</dbReference>